<dbReference type="AlphaFoldDB" id="A0A942YNN5"/>
<evidence type="ECO:0000313" key="2">
    <source>
        <dbReference type="EMBL" id="MBS4201905.1"/>
    </source>
</evidence>
<gene>
    <name evidence="2" type="ORF">KHA93_20065</name>
</gene>
<evidence type="ECO:0000259" key="1">
    <source>
        <dbReference type="Pfam" id="PF16107"/>
    </source>
</evidence>
<sequence>MSKLGKWIVVLLVFGLMLFGIVQFVVIPKQNAAAEQYVIEQEKPLTHDLEYIKQYKNPYMGNAGNTTQLFGHLPLHDILKDFELKSDDLTVMVNYTQKTTDINNQLLNQSLIYNSTAAFALIENLEKIEYHFVDETITVDRESIERQYTNFDELTESTKIWNEKVRNPLKDTKYVEDFINEILH</sequence>
<name>A0A942YNN5_9BACI</name>
<keyword evidence="3" id="KW-1185">Reference proteome</keyword>
<dbReference type="RefSeq" id="WP_213112335.1">
    <property type="nucleotide sequence ID" value="NZ_JAGYPJ010000001.1"/>
</dbReference>
<evidence type="ECO:0000313" key="3">
    <source>
        <dbReference type="Proteomes" id="UP000682713"/>
    </source>
</evidence>
<reference evidence="2 3" key="1">
    <citation type="submission" date="2021-05" db="EMBL/GenBank/DDBJ databases">
        <title>Novel Bacillus species.</title>
        <authorList>
            <person name="Liu G."/>
        </authorList>
    </citation>
    <scope>NUCLEOTIDE SEQUENCE [LARGE SCALE GENOMIC DNA]</scope>
    <source>
        <strain evidence="2 3">FJAT-49732</strain>
    </source>
</reference>
<organism evidence="2 3">
    <name type="scientific">Lederbergia citrisecunda</name>
    <dbReference type="NCBI Taxonomy" id="2833583"/>
    <lineage>
        <taxon>Bacteria</taxon>
        <taxon>Bacillati</taxon>
        <taxon>Bacillota</taxon>
        <taxon>Bacilli</taxon>
        <taxon>Bacillales</taxon>
        <taxon>Bacillaceae</taxon>
        <taxon>Lederbergia</taxon>
    </lineage>
</organism>
<dbReference type="Pfam" id="PF16107">
    <property type="entry name" value="DUF4825"/>
    <property type="match status" value="1"/>
</dbReference>
<dbReference type="Proteomes" id="UP000682713">
    <property type="component" value="Unassembled WGS sequence"/>
</dbReference>
<dbReference type="InterPro" id="IPR032250">
    <property type="entry name" value="DUF4825"/>
</dbReference>
<protein>
    <submittedName>
        <fullName evidence="2">DUF4825 domain-containing protein</fullName>
    </submittedName>
</protein>
<comment type="caution">
    <text evidence="2">The sequence shown here is derived from an EMBL/GenBank/DDBJ whole genome shotgun (WGS) entry which is preliminary data.</text>
</comment>
<proteinExistence type="predicted"/>
<dbReference type="EMBL" id="JAGYPJ010000001">
    <property type="protein sequence ID" value="MBS4201905.1"/>
    <property type="molecule type" value="Genomic_DNA"/>
</dbReference>
<feature type="domain" description="DUF4825" evidence="1">
    <location>
        <begin position="53"/>
        <end position="135"/>
    </location>
</feature>
<accession>A0A942YNN5</accession>